<feature type="region of interest" description="Disordered" evidence="1">
    <location>
        <begin position="57"/>
        <end position="130"/>
    </location>
</feature>
<sequence>MAPVEVPASGRSAKQQAEVLVKQPSSGYAAGERNSLPVHEGSGSALRTKVAGLLSTLGDIGSPRGHPAEQQAEVLMKQPSPGLAAGARRNPPLGHGGSDSALRAVASQSATQREIDSPRRSMTPFSPFQSLAGSEDCFDERFPLEERLDRVKTICEVFKEEKSAWERNGKQPCTMPDCKSREHAPPCWSTPEGKERLGFIKRATELDRQWRATRKTAEDLAPEPKSKGKGKKKSKYRTCFNCAKTHDVSQGCKMPNNKRSPSCGLAHPDWENCLVAKQRFEQAGLLSKERGRRGLPEADFDKMLVLWKHVSPGQMTEILAAMKQKREQEEAPKGKLTKGKPLERKRKARSDDHRFEDATKAEASDSEPSSKRHKEF</sequence>
<dbReference type="AlphaFoldDB" id="A0AAN6LRH2"/>
<feature type="region of interest" description="Disordered" evidence="1">
    <location>
        <begin position="208"/>
        <end position="233"/>
    </location>
</feature>
<feature type="region of interest" description="Disordered" evidence="1">
    <location>
        <begin position="166"/>
        <end position="190"/>
    </location>
</feature>
<evidence type="ECO:0000313" key="3">
    <source>
        <dbReference type="Proteomes" id="UP001280581"/>
    </source>
</evidence>
<keyword evidence="3" id="KW-1185">Reference proteome</keyword>
<feature type="compositionally biased region" description="Basic residues" evidence="1">
    <location>
        <begin position="335"/>
        <end position="348"/>
    </location>
</feature>
<comment type="caution">
    <text evidence="2">The sequence shown here is derived from an EMBL/GenBank/DDBJ whole genome shotgun (WGS) entry which is preliminary data.</text>
</comment>
<reference evidence="2 3" key="1">
    <citation type="submission" date="2021-02" db="EMBL/GenBank/DDBJ databases">
        <title>Genome assembly of Pseudopithomyces chartarum.</title>
        <authorList>
            <person name="Jauregui R."/>
            <person name="Singh J."/>
            <person name="Voisey C."/>
        </authorList>
    </citation>
    <scope>NUCLEOTIDE SEQUENCE [LARGE SCALE GENOMIC DNA]</scope>
    <source>
        <strain evidence="2 3">AGR01</strain>
    </source>
</reference>
<accession>A0AAN6LRH2</accession>
<evidence type="ECO:0000313" key="2">
    <source>
        <dbReference type="EMBL" id="KAK3201435.1"/>
    </source>
</evidence>
<organism evidence="2 3">
    <name type="scientific">Pseudopithomyces chartarum</name>
    <dbReference type="NCBI Taxonomy" id="1892770"/>
    <lineage>
        <taxon>Eukaryota</taxon>
        <taxon>Fungi</taxon>
        <taxon>Dikarya</taxon>
        <taxon>Ascomycota</taxon>
        <taxon>Pezizomycotina</taxon>
        <taxon>Dothideomycetes</taxon>
        <taxon>Pleosporomycetidae</taxon>
        <taxon>Pleosporales</taxon>
        <taxon>Massarineae</taxon>
        <taxon>Didymosphaeriaceae</taxon>
        <taxon>Pseudopithomyces</taxon>
    </lineage>
</organism>
<feature type="compositionally biased region" description="Basic and acidic residues" evidence="1">
    <location>
        <begin position="208"/>
        <end position="226"/>
    </location>
</feature>
<feature type="region of interest" description="Disordered" evidence="1">
    <location>
        <begin position="320"/>
        <end position="376"/>
    </location>
</feature>
<dbReference type="EMBL" id="WVTA01000016">
    <property type="protein sequence ID" value="KAK3201435.1"/>
    <property type="molecule type" value="Genomic_DNA"/>
</dbReference>
<gene>
    <name evidence="2" type="ORF">GRF29_185g953151</name>
</gene>
<evidence type="ECO:0000256" key="1">
    <source>
        <dbReference type="SAM" id="MobiDB-lite"/>
    </source>
</evidence>
<protein>
    <submittedName>
        <fullName evidence="2">Uncharacterized protein</fullName>
    </submittedName>
</protein>
<dbReference type="Proteomes" id="UP001280581">
    <property type="component" value="Unassembled WGS sequence"/>
</dbReference>
<feature type="compositionally biased region" description="Basic and acidic residues" evidence="1">
    <location>
        <begin position="324"/>
        <end position="333"/>
    </location>
</feature>
<feature type="region of interest" description="Disordered" evidence="1">
    <location>
        <begin position="1"/>
        <end position="43"/>
    </location>
</feature>
<feature type="compositionally biased region" description="Basic and acidic residues" evidence="1">
    <location>
        <begin position="349"/>
        <end position="376"/>
    </location>
</feature>
<proteinExistence type="predicted"/>
<name>A0AAN6LRH2_9PLEO</name>